<gene>
    <name evidence="2" type="ORF">F5984_04060</name>
</gene>
<dbReference type="Proteomes" id="UP000488299">
    <property type="component" value="Unassembled WGS sequence"/>
</dbReference>
<name>A0A7J5U645_9BACT</name>
<accession>A0A7J5U645</accession>
<evidence type="ECO:0000256" key="1">
    <source>
        <dbReference type="SAM" id="SignalP"/>
    </source>
</evidence>
<reference evidence="2 3" key="1">
    <citation type="submission" date="2019-10" db="EMBL/GenBank/DDBJ databases">
        <title>Rudanella paleaurantiibacter sp. nov., isolated from sludge.</title>
        <authorList>
            <person name="Xu S.Q."/>
        </authorList>
    </citation>
    <scope>NUCLEOTIDE SEQUENCE [LARGE SCALE GENOMIC DNA]</scope>
    <source>
        <strain evidence="2 3">HX-22-17</strain>
    </source>
</reference>
<dbReference type="AlphaFoldDB" id="A0A7J5U645"/>
<evidence type="ECO:0000313" key="2">
    <source>
        <dbReference type="EMBL" id="KAB7733121.1"/>
    </source>
</evidence>
<protein>
    <submittedName>
        <fullName evidence="2">Uncharacterized protein</fullName>
    </submittedName>
</protein>
<organism evidence="2 3">
    <name type="scientific">Rudanella paleaurantiibacter</name>
    <dbReference type="NCBI Taxonomy" id="2614655"/>
    <lineage>
        <taxon>Bacteria</taxon>
        <taxon>Pseudomonadati</taxon>
        <taxon>Bacteroidota</taxon>
        <taxon>Cytophagia</taxon>
        <taxon>Cytophagales</taxon>
        <taxon>Cytophagaceae</taxon>
        <taxon>Rudanella</taxon>
    </lineage>
</organism>
<keyword evidence="1" id="KW-0732">Signal</keyword>
<dbReference type="EMBL" id="WELI01000001">
    <property type="protein sequence ID" value="KAB7733121.1"/>
    <property type="molecule type" value="Genomic_DNA"/>
</dbReference>
<dbReference type="PROSITE" id="PS51257">
    <property type="entry name" value="PROKAR_LIPOPROTEIN"/>
    <property type="match status" value="1"/>
</dbReference>
<comment type="caution">
    <text evidence="2">The sequence shown here is derived from an EMBL/GenBank/DDBJ whole genome shotgun (WGS) entry which is preliminary data.</text>
</comment>
<proteinExistence type="predicted"/>
<sequence>MTDTTMKTLLLTLLLAVSIMACNDDALPTLAPTDDALKTALRGVWLPTQLQIKYQIGLTPRQRDTTVTLTPTTAPLLVPGRANVIMPFTDTLYIGTVATARIDTFFTRNRGSRQQGNFFLVSGADAGATVLRIGRPTYTRGQLTRWNYDFVFHGTVLPNAQNQPTFTYTSYPNYPLTVQSVSGNRLVLGFQTTGNVNNLPQVPITPANQSLNTTWGGRVALITATFTKQ</sequence>
<evidence type="ECO:0000313" key="3">
    <source>
        <dbReference type="Proteomes" id="UP000488299"/>
    </source>
</evidence>
<feature type="chain" id="PRO_5029774482" evidence="1">
    <location>
        <begin position="24"/>
        <end position="229"/>
    </location>
</feature>
<feature type="signal peptide" evidence="1">
    <location>
        <begin position="1"/>
        <end position="23"/>
    </location>
</feature>
<keyword evidence="3" id="KW-1185">Reference proteome</keyword>